<dbReference type="EMBL" id="JBHSBV010000001">
    <property type="protein sequence ID" value="MFC4199606.1"/>
    <property type="molecule type" value="Genomic_DNA"/>
</dbReference>
<dbReference type="EC" id="2.2.1.2" evidence="3 8"/>
<comment type="function">
    <text evidence="8">Transaldolase is important for the balance of metabolites in the pentose-phosphate pathway.</text>
</comment>
<proteinExistence type="inferred from homology"/>
<dbReference type="RefSeq" id="WP_217962708.1">
    <property type="nucleotide sequence ID" value="NZ_JAHTBN010000001.1"/>
</dbReference>
<dbReference type="NCBIfam" id="TIGR00876">
    <property type="entry name" value="tal_mycobact"/>
    <property type="match status" value="1"/>
</dbReference>
<evidence type="ECO:0000313" key="10">
    <source>
        <dbReference type="Proteomes" id="UP001595848"/>
    </source>
</evidence>
<comment type="similarity">
    <text evidence="8">Belongs to the transaldolase family. Type 2 subfamily.</text>
</comment>
<dbReference type="HAMAP" id="MF_00493">
    <property type="entry name" value="Transaldolase_2"/>
    <property type="match status" value="1"/>
</dbReference>
<evidence type="ECO:0000256" key="1">
    <source>
        <dbReference type="ARBA" id="ARBA00004496"/>
    </source>
</evidence>
<keyword evidence="4 8" id="KW-0963">Cytoplasm</keyword>
<evidence type="ECO:0000256" key="2">
    <source>
        <dbReference type="ARBA" id="ARBA00004857"/>
    </source>
</evidence>
<comment type="caution">
    <text evidence="9">The sequence shown here is derived from an EMBL/GenBank/DDBJ whole genome shotgun (WGS) entry which is preliminary data.</text>
</comment>
<reference evidence="10" key="1">
    <citation type="journal article" date="2019" name="Int. J. Syst. Evol. Microbiol.">
        <title>The Global Catalogue of Microorganisms (GCM) 10K type strain sequencing project: providing services to taxonomists for standard genome sequencing and annotation.</title>
        <authorList>
            <consortium name="The Broad Institute Genomics Platform"/>
            <consortium name="The Broad Institute Genome Sequencing Center for Infectious Disease"/>
            <person name="Wu L."/>
            <person name="Ma J."/>
        </authorList>
    </citation>
    <scope>NUCLEOTIDE SEQUENCE [LARGE SCALE GENOMIC DNA]</scope>
    <source>
        <strain evidence="10">LMG 24813</strain>
    </source>
</reference>
<dbReference type="CDD" id="cd00955">
    <property type="entry name" value="Transaldolase_like"/>
    <property type="match status" value="1"/>
</dbReference>
<dbReference type="Proteomes" id="UP001595848">
    <property type="component" value="Unassembled WGS sequence"/>
</dbReference>
<evidence type="ECO:0000313" key="9">
    <source>
        <dbReference type="EMBL" id="MFC4199606.1"/>
    </source>
</evidence>
<comment type="pathway">
    <text evidence="2 8">Carbohydrate degradation; pentose phosphate pathway; D-glyceraldehyde 3-phosphate and beta-D-fructose 6-phosphate from D-ribose 5-phosphate and D-xylulose 5-phosphate (non-oxidative stage): step 2/3.</text>
</comment>
<dbReference type="PANTHER" id="PTHR10683:SF31">
    <property type="entry name" value="TRANSALDOLASE"/>
    <property type="match status" value="1"/>
</dbReference>
<dbReference type="GO" id="GO:0004801">
    <property type="term" value="F:transaldolase activity"/>
    <property type="evidence" value="ECO:0007669"/>
    <property type="project" value="UniProtKB-EC"/>
</dbReference>
<accession>A0ABV8NUP3</accession>
<dbReference type="NCBIfam" id="NF002881">
    <property type="entry name" value="PRK03343.1"/>
    <property type="match status" value="1"/>
</dbReference>
<evidence type="ECO:0000256" key="5">
    <source>
        <dbReference type="ARBA" id="ARBA00022679"/>
    </source>
</evidence>
<dbReference type="PIRSF" id="PIRSF036915">
    <property type="entry name" value="Trnald_Bac_Plnt"/>
    <property type="match status" value="1"/>
</dbReference>
<gene>
    <name evidence="8 9" type="primary">tal</name>
    <name evidence="9" type="ORF">ACFOY1_01450</name>
</gene>
<evidence type="ECO:0000256" key="6">
    <source>
        <dbReference type="ARBA" id="ARBA00023126"/>
    </source>
</evidence>
<evidence type="ECO:0000256" key="7">
    <source>
        <dbReference type="ARBA" id="ARBA00023270"/>
    </source>
</evidence>
<protein>
    <recommendedName>
        <fullName evidence="3 8">Transaldolase</fullName>
        <ecNumber evidence="3 8">2.2.1.2</ecNumber>
    </recommendedName>
</protein>
<dbReference type="InterPro" id="IPR004732">
    <property type="entry name" value="Transaldolase_2"/>
</dbReference>
<sequence length="377" mass="40635">MNTTKATAVNANTRRLHELGQSLWLDNITRDLLDSGTLGRYCKEFSLTGLTSNPTIFDQAIRNGSAYDEDIRRKSAAGDAADAVFFELAVADLRRAAELFLPAHKASDSMDGWVSLEVSPLLAYDARGSVEEAKRLHAQAACPNLFIKIPGTPEGLQAIEDSIYAGIPVNVTLLFSCEQYVAAADAYCRGIRRRIEAGLDPKVHSVASLFISRWDKAVAQTAPESLRNRLGIAVAGRTYRSYVQRMAAPEWARLAAAGAVPQRLLWASTGVKDPALPETYYVEALAAPDTINTMPDKTLHAYAEKGQLRGELARDGADAEALLVEFGRAGVDVNALSLRLQQEGAQAFEKSWNDLMGLIAQKCGAAQRGGATGGGKP</sequence>
<keyword evidence="10" id="KW-1185">Reference proteome</keyword>
<dbReference type="Pfam" id="PF00923">
    <property type="entry name" value="TAL_FSA"/>
    <property type="match status" value="1"/>
</dbReference>
<evidence type="ECO:0000256" key="8">
    <source>
        <dbReference type="HAMAP-Rule" id="MF_00493"/>
    </source>
</evidence>
<name>A0ABV8NUP3_9BURK</name>
<feature type="active site" description="Schiff-base intermediate with substrate" evidence="8">
    <location>
        <position position="148"/>
    </location>
</feature>
<keyword evidence="5 8" id="KW-0808">Transferase</keyword>
<organism evidence="9 10">
    <name type="scientific">Candidimonas humi</name>
    <dbReference type="NCBI Taxonomy" id="683355"/>
    <lineage>
        <taxon>Bacteria</taxon>
        <taxon>Pseudomonadati</taxon>
        <taxon>Pseudomonadota</taxon>
        <taxon>Betaproteobacteria</taxon>
        <taxon>Burkholderiales</taxon>
        <taxon>Alcaligenaceae</taxon>
        <taxon>Candidimonas</taxon>
    </lineage>
</organism>
<evidence type="ECO:0000256" key="4">
    <source>
        <dbReference type="ARBA" id="ARBA00022490"/>
    </source>
</evidence>
<comment type="catalytic activity">
    <reaction evidence="8">
        <text>D-sedoheptulose 7-phosphate + D-glyceraldehyde 3-phosphate = D-erythrose 4-phosphate + beta-D-fructose 6-phosphate</text>
        <dbReference type="Rhea" id="RHEA:17053"/>
        <dbReference type="ChEBI" id="CHEBI:16897"/>
        <dbReference type="ChEBI" id="CHEBI:57483"/>
        <dbReference type="ChEBI" id="CHEBI:57634"/>
        <dbReference type="ChEBI" id="CHEBI:59776"/>
        <dbReference type="EC" id="2.2.1.2"/>
    </reaction>
</comment>
<dbReference type="InterPro" id="IPR001585">
    <property type="entry name" value="TAL/FSA"/>
</dbReference>
<dbReference type="PANTHER" id="PTHR10683">
    <property type="entry name" value="TRANSALDOLASE"/>
    <property type="match status" value="1"/>
</dbReference>
<keyword evidence="7 8" id="KW-0704">Schiff base</keyword>
<keyword evidence="6 8" id="KW-0570">Pentose shunt</keyword>
<comment type="subcellular location">
    <subcellularLocation>
        <location evidence="1 8">Cytoplasm</location>
    </subcellularLocation>
</comment>
<evidence type="ECO:0000256" key="3">
    <source>
        <dbReference type="ARBA" id="ARBA00013151"/>
    </source>
</evidence>